<comment type="caution">
    <text evidence="2">The sequence shown here is derived from an EMBL/GenBank/DDBJ whole genome shotgun (WGS) entry which is preliminary data.</text>
</comment>
<name>A0ABT0XKW1_9BACI</name>
<proteinExistence type="predicted"/>
<reference evidence="2" key="1">
    <citation type="submission" date="2022-06" db="EMBL/GenBank/DDBJ databases">
        <title>Alkalicoccobacillus porphyridii sp. nov., isolated from a marine red alga, Porphyridium purpureum and reclassification of Shouchella plakortidis and Shouchella gibsonii as Alkalicoccobacillus plakortidis comb. nov. and Alkalicoccobacillus gibsonii comb. nov.</title>
        <authorList>
            <person name="Kim K.H."/>
            <person name="Lee J.K."/>
            <person name="Han D.M."/>
            <person name="Baek J.H."/>
            <person name="Jeon C.O."/>
        </authorList>
    </citation>
    <scope>NUCLEOTIDE SEQUENCE</scope>
    <source>
        <strain evidence="2">DSM 19153</strain>
    </source>
</reference>
<evidence type="ECO:0000313" key="3">
    <source>
        <dbReference type="Proteomes" id="UP001203665"/>
    </source>
</evidence>
<gene>
    <name evidence="2" type="ORF">NDM98_11115</name>
</gene>
<dbReference type="EMBL" id="JAMQJY010000001">
    <property type="protein sequence ID" value="MCM2675988.1"/>
    <property type="molecule type" value="Genomic_DNA"/>
</dbReference>
<accession>A0ABT0XKW1</accession>
<keyword evidence="3" id="KW-1185">Reference proteome</keyword>
<dbReference type="Pfam" id="PF08378">
    <property type="entry name" value="NERD"/>
    <property type="match status" value="1"/>
</dbReference>
<protein>
    <submittedName>
        <fullName evidence="2">NERD domain-containing protein</fullName>
    </submittedName>
</protein>
<dbReference type="Proteomes" id="UP001203665">
    <property type="component" value="Unassembled WGS sequence"/>
</dbReference>
<evidence type="ECO:0000313" key="2">
    <source>
        <dbReference type="EMBL" id="MCM2675988.1"/>
    </source>
</evidence>
<dbReference type="RefSeq" id="WP_251609098.1">
    <property type="nucleotide sequence ID" value="NZ_JAMQJY010000001.1"/>
</dbReference>
<feature type="domain" description="NERD" evidence="1">
    <location>
        <begin position="5"/>
        <end position="121"/>
    </location>
</feature>
<dbReference type="PROSITE" id="PS50965">
    <property type="entry name" value="NERD"/>
    <property type="match status" value="1"/>
</dbReference>
<evidence type="ECO:0000259" key="1">
    <source>
        <dbReference type="PROSITE" id="PS50965"/>
    </source>
</evidence>
<organism evidence="2 3">
    <name type="scientific">Alkalicoccobacillus plakortidis</name>
    <dbReference type="NCBI Taxonomy" id="444060"/>
    <lineage>
        <taxon>Bacteria</taxon>
        <taxon>Bacillati</taxon>
        <taxon>Bacillota</taxon>
        <taxon>Bacilli</taxon>
        <taxon>Bacillales</taxon>
        <taxon>Bacillaceae</taxon>
        <taxon>Alkalicoccobacillus</taxon>
    </lineage>
</organism>
<dbReference type="InterPro" id="IPR011528">
    <property type="entry name" value="NERD"/>
</dbReference>
<sequence>MKRELGYQGEQSLDYYYQFLNDDFLLMHDLRLRGINQTFFQIDTLILCPQFIGIIEVKNLAGSIRFENSASQMLRKLNDVVESLPNPLIQVRRQRLQLQHFFLNQNFPSIPIKTIVAFTNPTTIIETDHNPLPNSVIRAEALPEKLENFQTSSNKNSMTSDQLIKLAHFLCQSHLPDQPSVLQTYKLNYVDIRKGVDCPFCNRPFMTRTEKNGSLYCAHCFRFSKKAHLQALEEFSVIMDKSLTNKEAREFLLIESRHTAYRMLNEWSGMLKNS</sequence>